<feature type="transmembrane region" description="Helical" evidence="1">
    <location>
        <begin position="12"/>
        <end position="35"/>
    </location>
</feature>
<reference evidence="2 3" key="1">
    <citation type="submission" date="2015-08" db="EMBL/GenBank/DDBJ databases">
        <title>Genome sequencing and assembly of the deep-sea bacterium Idiomarina zobellii.</title>
        <authorList>
            <person name="Mithoefer S.D."/>
            <person name="Rheaume B.A."/>
            <person name="MacLea K.S."/>
        </authorList>
    </citation>
    <scope>NUCLEOTIDE SEQUENCE [LARGE SCALE GENOMIC DNA]</scope>
    <source>
        <strain evidence="2 3">KMM 231</strain>
    </source>
</reference>
<keyword evidence="3" id="KW-1185">Reference proteome</keyword>
<accession>A0A837NCJ8</accession>
<comment type="caution">
    <text evidence="2">The sequence shown here is derived from an EMBL/GenBank/DDBJ whole genome shotgun (WGS) entry which is preliminary data.</text>
</comment>
<dbReference type="AlphaFoldDB" id="A0A837NCJ8"/>
<feature type="transmembrane region" description="Helical" evidence="1">
    <location>
        <begin position="82"/>
        <end position="101"/>
    </location>
</feature>
<gene>
    <name evidence="2" type="ORF">AFK76_12315</name>
</gene>
<organism evidence="2 3">
    <name type="scientific">Idiomarina zobellii</name>
    <dbReference type="NCBI Taxonomy" id="86103"/>
    <lineage>
        <taxon>Bacteria</taxon>
        <taxon>Pseudomonadati</taxon>
        <taxon>Pseudomonadota</taxon>
        <taxon>Gammaproteobacteria</taxon>
        <taxon>Alteromonadales</taxon>
        <taxon>Idiomarinaceae</taxon>
        <taxon>Idiomarina</taxon>
    </lineage>
</organism>
<feature type="transmembrane region" description="Helical" evidence="1">
    <location>
        <begin position="47"/>
        <end position="70"/>
    </location>
</feature>
<sequence length="157" mass="17888">MNLRKIRKIHAAIVLDVVPGLLILFCLLYFGYILIVNSTEDTSSITISGFILTSTLSGLSFAWAGNEFLVKKLKLNITMAGVRFLTAAILFLIITIFKYAYLELVETSMPALFKCVFEYFVIPLFAVAVLLIRWGLNRLMSSIVLYGRYNKRYERNL</sequence>
<evidence type="ECO:0000313" key="3">
    <source>
        <dbReference type="Proteomes" id="UP000053030"/>
    </source>
</evidence>
<name>A0A837NCJ8_9GAMM</name>
<feature type="transmembrane region" description="Helical" evidence="1">
    <location>
        <begin position="116"/>
        <end position="136"/>
    </location>
</feature>
<keyword evidence="1" id="KW-0812">Transmembrane</keyword>
<keyword evidence="1" id="KW-0472">Membrane</keyword>
<evidence type="ECO:0000313" key="2">
    <source>
        <dbReference type="EMBL" id="KPD20912.1"/>
    </source>
</evidence>
<proteinExistence type="predicted"/>
<protein>
    <submittedName>
        <fullName evidence="2">Uncharacterized protein</fullName>
    </submittedName>
</protein>
<keyword evidence="1" id="KW-1133">Transmembrane helix</keyword>
<dbReference type="EMBL" id="LHSG01000022">
    <property type="protein sequence ID" value="KPD20912.1"/>
    <property type="molecule type" value="Genomic_DNA"/>
</dbReference>
<dbReference type="Proteomes" id="UP000053030">
    <property type="component" value="Unassembled WGS sequence"/>
</dbReference>
<evidence type="ECO:0000256" key="1">
    <source>
        <dbReference type="SAM" id="Phobius"/>
    </source>
</evidence>